<reference evidence="3 4" key="1">
    <citation type="journal article" date="2021" name="Nat. Plants">
        <title>The Taxus genome provides insights into paclitaxel biosynthesis.</title>
        <authorList>
            <person name="Xiong X."/>
            <person name="Gou J."/>
            <person name="Liao Q."/>
            <person name="Li Y."/>
            <person name="Zhou Q."/>
            <person name="Bi G."/>
            <person name="Li C."/>
            <person name="Du R."/>
            <person name="Wang X."/>
            <person name="Sun T."/>
            <person name="Guo L."/>
            <person name="Liang H."/>
            <person name="Lu P."/>
            <person name="Wu Y."/>
            <person name="Zhang Z."/>
            <person name="Ro D.K."/>
            <person name="Shang Y."/>
            <person name="Huang S."/>
            <person name="Yan J."/>
        </authorList>
    </citation>
    <scope>NUCLEOTIDE SEQUENCE [LARGE SCALE GENOMIC DNA]</scope>
    <source>
        <strain evidence="3">Ta-2019</strain>
    </source>
</reference>
<gene>
    <name evidence="3" type="ORF">KI387_033359</name>
</gene>
<dbReference type="GO" id="GO:0005525">
    <property type="term" value="F:GTP binding"/>
    <property type="evidence" value="ECO:0007669"/>
    <property type="project" value="InterPro"/>
</dbReference>
<dbReference type="PANTHER" id="PTHR22796:SF1">
    <property type="entry name" value="VWFA DOMAIN-CONTAINING PROTEIN"/>
    <property type="match status" value="1"/>
</dbReference>
<evidence type="ECO:0000313" key="3">
    <source>
        <dbReference type="EMBL" id="KAH9289242.1"/>
    </source>
</evidence>
<feature type="non-terminal residue" evidence="3">
    <location>
        <position position="1"/>
    </location>
</feature>
<keyword evidence="4" id="KW-1185">Reference proteome</keyword>
<sequence length="244" mass="27486">MVKKNDSTDSSRKGRHDSQYSRQVGAVGRRPRWHKWDSMPYGALQWETEAACLDSAPAGDEIKIKIKMGMWFRKLICLVPLQIVRAEINGMVALKDGLQIPHDINYVDSVSLANSVRFGFYDTVLNSWKGKIKVISSMGKQSSGKSYLLNHLSGSLLDVSGGRCTDGVWMSISTTEDSSHAYDQEDDRCLYVLLDFEGLGSFERSEQEEMLLSVLNAAISNLTIFNKKDFHLDKDTDSAFKRFQ</sequence>
<dbReference type="InterPro" id="IPR027417">
    <property type="entry name" value="P-loop_NTPase"/>
</dbReference>
<dbReference type="AlphaFoldDB" id="A0AA38F5S8"/>
<name>A0AA38F5S8_TAXCH</name>
<dbReference type="PANTHER" id="PTHR22796">
    <property type="entry name" value="URG4-RELATED"/>
    <property type="match status" value="1"/>
</dbReference>
<evidence type="ECO:0000313" key="4">
    <source>
        <dbReference type="Proteomes" id="UP000824469"/>
    </source>
</evidence>
<dbReference type="Gene3D" id="3.40.50.300">
    <property type="entry name" value="P-loop containing nucleotide triphosphate hydrolases"/>
    <property type="match status" value="1"/>
</dbReference>
<dbReference type="EMBL" id="JAHRHJ020003813">
    <property type="protein sequence ID" value="KAH9289242.1"/>
    <property type="molecule type" value="Genomic_DNA"/>
</dbReference>
<dbReference type="Proteomes" id="UP000824469">
    <property type="component" value="Unassembled WGS sequence"/>
</dbReference>
<comment type="caution">
    <text evidence="3">The sequence shown here is derived from an EMBL/GenBank/DDBJ whole genome shotgun (WGS) entry which is preliminary data.</text>
</comment>
<dbReference type="InterPro" id="IPR015894">
    <property type="entry name" value="Guanylate-bd_N"/>
</dbReference>
<proteinExistence type="predicted"/>
<organism evidence="3 4">
    <name type="scientific">Taxus chinensis</name>
    <name type="common">Chinese yew</name>
    <name type="synonym">Taxus wallichiana var. chinensis</name>
    <dbReference type="NCBI Taxonomy" id="29808"/>
    <lineage>
        <taxon>Eukaryota</taxon>
        <taxon>Viridiplantae</taxon>
        <taxon>Streptophyta</taxon>
        <taxon>Embryophyta</taxon>
        <taxon>Tracheophyta</taxon>
        <taxon>Spermatophyta</taxon>
        <taxon>Pinopsida</taxon>
        <taxon>Pinidae</taxon>
        <taxon>Conifers II</taxon>
        <taxon>Cupressales</taxon>
        <taxon>Taxaceae</taxon>
        <taxon>Taxus</taxon>
    </lineage>
</organism>
<dbReference type="GO" id="GO:0003924">
    <property type="term" value="F:GTPase activity"/>
    <property type="evidence" value="ECO:0007669"/>
    <property type="project" value="InterPro"/>
</dbReference>
<evidence type="ECO:0000256" key="1">
    <source>
        <dbReference type="SAM" id="MobiDB-lite"/>
    </source>
</evidence>
<feature type="domain" description="VLIG-type G" evidence="2">
    <location>
        <begin position="129"/>
        <end position="244"/>
    </location>
</feature>
<evidence type="ECO:0000259" key="2">
    <source>
        <dbReference type="PROSITE" id="PS51717"/>
    </source>
</evidence>
<dbReference type="Pfam" id="PF02263">
    <property type="entry name" value="GBP"/>
    <property type="match status" value="1"/>
</dbReference>
<dbReference type="PROSITE" id="PS51717">
    <property type="entry name" value="G_VLIG"/>
    <property type="match status" value="1"/>
</dbReference>
<feature type="compositionally biased region" description="Basic and acidic residues" evidence="1">
    <location>
        <begin position="1"/>
        <end position="19"/>
    </location>
</feature>
<dbReference type="SUPFAM" id="SSF52540">
    <property type="entry name" value="P-loop containing nucleoside triphosphate hydrolases"/>
    <property type="match status" value="1"/>
</dbReference>
<feature type="region of interest" description="Disordered" evidence="1">
    <location>
        <begin position="1"/>
        <end position="26"/>
    </location>
</feature>
<protein>
    <recommendedName>
        <fullName evidence="2">VLIG-type G domain-containing protein</fullName>
    </recommendedName>
</protein>
<accession>A0AA38F5S8</accession>
<dbReference type="InterPro" id="IPR030383">
    <property type="entry name" value="G_VLIG_dom"/>
</dbReference>